<feature type="region of interest" description="Disordered" evidence="1">
    <location>
        <begin position="414"/>
        <end position="480"/>
    </location>
</feature>
<feature type="compositionally biased region" description="Pro residues" evidence="1">
    <location>
        <begin position="248"/>
        <end position="258"/>
    </location>
</feature>
<keyword evidence="4" id="KW-1185">Reference proteome</keyword>
<gene>
    <name evidence="3" type="ORF">KUV26_06980</name>
</gene>
<sequence length="831" mass="85033">MKPAFALSLSADGISLLYRAKDGWRSVGSTPFDTGDLPSALAEMRADAQKLAPGGVYSKLILPNDQIRYLSVETGDLPAGERIDAARRALEGATPYTVDQLAFDICASGSVTHVAAVALETLDEAETFAVEHGFGPVSFVAAPEESGFQGEPFFGTTRAIRGTEVEPDNAAIKVIGPVQLPEPAAKGRSGDKQPAPQDPSEAQTADQSDAPAPAGGQTQETPARPAKPEQPQPLSDDAPAAREKAAPAPHPATLPPATPAAAKPVKETAQPKDVQEESRPAPEPGQKDRGASPAPAAPPAEQSAPAPLAASNTTAEPGAAKPLGAAIDSTAKETAGAPRKIPPAPAALREASPAVAAPPPGTAAQSKKTPASKPRYLGVALTALLLLFLAAAAVWALLSEDGFFAAQPAADANRSPAASVSTGDTQAGGSAEAPSSGTESPADAIAPQVSALADLPDPGLGSAPAVSGADGAEADPTAEDEAAADGIDLPEEGTGAAFLDFKALQPGSVPDPLPVPLDELAQAARYAATGVWPVAPEMDELPAVPGLDELYTASVDRTEIAADAVALPQPESFAKDETPGAIASPAAAGAAFELDARGLVKATPEGTLNPDGITVYLGRPRKVPPPAPERSDPAAEALAEEVARNQVLSRKRPKARPEDLAEQVERAQNGGLSRAELASLRPRKRPASLKPAEEEELPATAQAIASSVVPRGRPANFANLVDRARRNAQNQVQTAAAVPAAAAAAPPRIPTSASVARRATVNNALNLRKLNLIGVFGTASNRRALVRLPSGRYKKVQVGDRIDGGRVIAIGESQLQYQKGGRNRTLTMPKS</sequence>
<evidence type="ECO:0000313" key="4">
    <source>
        <dbReference type="Proteomes" id="UP000766629"/>
    </source>
</evidence>
<keyword evidence="2" id="KW-0472">Membrane</keyword>
<feature type="compositionally biased region" description="Basic and acidic residues" evidence="1">
    <location>
        <begin position="655"/>
        <end position="665"/>
    </location>
</feature>
<feature type="compositionally biased region" description="Low complexity" evidence="1">
    <location>
        <begin position="291"/>
        <end position="311"/>
    </location>
</feature>
<name>A0ABS7NE92_9RHOB</name>
<evidence type="ECO:0000256" key="1">
    <source>
        <dbReference type="SAM" id="MobiDB-lite"/>
    </source>
</evidence>
<feature type="compositionally biased region" description="Polar residues" evidence="1">
    <location>
        <begin position="416"/>
        <end position="439"/>
    </location>
</feature>
<feature type="region of interest" description="Disordered" evidence="1">
    <location>
        <begin position="602"/>
        <end position="698"/>
    </location>
</feature>
<protein>
    <recommendedName>
        <fullName evidence="5">Translation initiation factor 2</fullName>
    </recommendedName>
</protein>
<organism evidence="3 4">
    <name type="scientific">Leisingera daeponensis</name>
    <dbReference type="NCBI Taxonomy" id="405746"/>
    <lineage>
        <taxon>Bacteria</taxon>
        <taxon>Pseudomonadati</taxon>
        <taxon>Pseudomonadota</taxon>
        <taxon>Alphaproteobacteria</taxon>
        <taxon>Rhodobacterales</taxon>
        <taxon>Roseobacteraceae</taxon>
        <taxon>Leisingera</taxon>
    </lineage>
</organism>
<reference evidence="3 4" key="1">
    <citation type="submission" date="2021-06" db="EMBL/GenBank/DDBJ databases">
        <title>50 bacteria genomes isolated from Dapeng, Shenzhen, China.</title>
        <authorList>
            <person name="Zheng W."/>
            <person name="Yu S."/>
            <person name="Huang Y."/>
        </authorList>
    </citation>
    <scope>NUCLEOTIDE SEQUENCE [LARGE SCALE GENOMIC DNA]</scope>
    <source>
        <strain evidence="3 4">DP1N14-2</strain>
    </source>
</reference>
<dbReference type="Proteomes" id="UP000766629">
    <property type="component" value="Unassembled WGS sequence"/>
</dbReference>
<evidence type="ECO:0008006" key="5">
    <source>
        <dbReference type="Google" id="ProtNLM"/>
    </source>
</evidence>
<proteinExistence type="predicted"/>
<keyword evidence="2" id="KW-0812">Transmembrane</keyword>
<feature type="compositionally biased region" description="Basic and acidic residues" evidence="1">
    <location>
        <begin position="264"/>
        <end position="290"/>
    </location>
</feature>
<dbReference type="EMBL" id="JAHVJA010000002">
    <property type="protein sequence ID" value="MBY6139181.1"/>
    <property type="molecule type" value="Genomic_DNA"/>
</dbReference>
<keyword evidence="2" id="KW-1133">Transmembrane helix</keyword>
<feature type="region of interest" description="Disordered" evidence="1">
    <location>
        <begin position="181"/>
        <end position="372"/>
    </location>
</feature>
<evidence type="ECO:0000256" key="2">
    <source>
        <dbReference type="SAM" id="Phobius"/>
    </source>
</evidence>
<accession>A0ABS7NE92</accession>
<dbReference type="RefSeq" id="WP_222507822.1">
    <property type="nucleotide sequence ID" value="NZ_JAHVJA010000002.1"/>
</dbReference>
<evidence type="ECO:0000313" key="3">
    <source>
        <dbReference type="EMBL" id="MBY6139181.1"/>
    </source>
</evidence>
<feature type="transmembrane region" description="Helical" evidence="2">
    <location>
        <begin position="376"/>
        <end position="398"/>
    </location>
</feature>
<comment type="caution">
    <text evidence="3">The sequence shown here is derived from an EMBL/GenBank/DDBJ whole genome shotgun (WGS) entry which is preliminary data.</text>
</comment>